<proteinExistence type="predicted"/>
<dbReference type="EMBL" id="BMAC01000046">
    <property type="protein sequence ID" value="GFP82515.1"/>
    <property type="molecule type" value="Genomic_DNA"/>
</dbReference>
<dbReference type="PANTHER" id="PTHR47481:SF22">
    <property type="entry name" value="RETROTRANSPOSON GAG DOMAIN-CONTAINING PROTEIN"/>
    <property type="match status" value="1"/>
</dbReference>
<organism evidence="1 2">
    <name type="scientific">Phtheirospermum japonicum</name>
    <dbReference type="NCBI Taxonomy" id="374723"/>
    <lineage>
        <taxon>Eukaryota</taxon>
        <taxon>Viridiplantae</taxon>
        <taxon>Streptophyta</taxon>
        <taxon>Embryophyta</taxon>
        <taxon>Tracheophyta</taxon>
        <taxon>Spermatophyta</taxon>
        <taxon>Magnoliopsida</taxon>
        <taxon>eudicotyledons</taxon>
        <taxon>Gunneridae</taxon>
        <taxon>Pentapetalae</taxon>
        <taxon>asterids</taxon>
        <taxon>lamiids</taxon>
        <taxon>Lamiales</taxon>
        <taxon>Orobanchaceae</taxon>
        <taxon>Orobanchaceae incertae sedis</taxon>
        <taxon>Phtheirospermum</taxon>
    </lineage>
</organism>
<dbReference type="Pfam" id="PF14223">
    <property type="entry name" value="Retrotran_gag_2"/>
    <property type="match status" value="1"/>
</dbReference>
<accession>A0A830BEX2</accession>
<sequence length="94" mass="10425">MLGFIDRSRACPILAADGSNVAMVDAWVQQDQLLLATIFESLSAEILPLISSTSTAADAWEILSRLCMSKSRSRVNNLKSELYRIQIKDRSIPL</sequence>
<comment type="caution">
    <text evidence="1">The sequence shown here is derived from an EMBL/GenBank/DDBJ whole genome shotgun (WGS) entry which is preliminary data.</text>
</comment>
<protein>
    <submittedName>
        <fullName evidence="1">Uncharacterized protein</fullName>
    </submittedName>
</protein>
<gene>
    <name evidence="1" type="ORF">PHJA_000394500</name>
</gene>
<evidence type="ECO:0000313" key="2">
    <source>
        <dbReference type="Proteomes" id="UP000653305"/>
    </source>
</evidence>
<dbReference type="Proteomes" id="UP000653305">
    <property type="component" value="Unassembled WGS sequence"/>
</dbReference>
<name>A0A830BEX2_9LAMI</name>
<reference evidence="1" key="1">
    <citation type="submission" date="2020-07" db="EMBL/GenBank/DDBJ databases">
        <title>Ethylene signaling mediates host invasion by parasitic plants.</title>
        <authorList>
            <person name="Yoshida S."/>
        </authorList>
    </citation>
    <scope>NUCLEOTIDE SEQUENCE</scope>
    <source>
        <strain evidence="1">Okayama</strain>
    </source>
</reference>
<evidence type="ECO:0000313" key="1">
    <source>
        <dbReference type="EMBL" id="GFP82515.1"/>
    </source>
</evidence>
<keyword evidence="2" id="KW-1185">Reference proteome</keyword>
<dbReference type="OrthoDB" id="693186at2759"/>
<dbReference type="PANTHER" id="PTHR47481">
    <property type="match status" value="1"/>
</dbReference>
<dbReference type="AlphaFoldDB" id="A0A830BEX2"/>